<dbReference type="PANTHER" id="PTHR10908">
    <property type="entry name" value="SEROTONIN N-ACETYLTRANSFERASE"/>
    <property type="match status" value="1"/>
</dbReference>
<dbReference type="RefSeq" id="WP_285880393.1">
    <property type="nucleotide sequence ID" value="NZ_JARFYN010000018.1"/>
</dbReference>
<protein>
    <submittedName>
        <fullName evidence="4">GNAT family N-acetyltransferase</fullName>
    </submittedName>
</protein>
<dbReference type="PROSITE" id="PS51186">
    <property type="entry name" value="GNAT"/>
    <property type="match status" value="1"/>
</dbReference>
<dbReference type="EMBL" id="JARFYN010000018">
    <property type="protein sequence ID" value="MDL2407170.1"/>
    <property type="molecule type" value="Genomic_DNA"/>
</dbReference>
<reference evidence="4" key="1">
    <citation type="submission" date="2023-06" db="EMBL/GenBank/DDBJ databases">
        <title>Phylogenetic Diversity of Rhizobium strains.</title>
        <authorList>
            <person name="Moura F.T."/>
            <person name="Helene L.C.F."/>
            <person name="Hungria M."/>
        </authorList>
    </citation>
    <scope>NUCLEOTIDE SEQUENCE</scope>
    <source>
        <strain evidence="4">CCGE524</strain>
    </source>
</reference>
<evidence type="ECO:0000256" key="2">
    <source>
        <dbReference type="ARBA" id="ARBA00023315"/>
    </source>
</evidence>
<sequence>MSVVVDPAEQGKGYSKLLMNEFIRRMTEMGKKTIHLMCRDNHIPLDEKMGYRYTKPSASDHGGKVWHEMIMDL</sequence>
<evidence type="ECO:0000313" key="5">
    <source>
        <dbReference type="Proteomes" id="UP001172630"/>
    </source>
</evidence>
<dbReference type="PANTHER" id="PTHR10908:SF0">
    <property type="entry name" value="SEROTONIN N-ACETYLTRANSFERASE"/>
    <property type="match status" value="1"/>
</dbReference>
<comment type="caution">
    <text evidence="4">The sequence shown here is derived from an EMBL/GenBank/DDBJ whole genome shotgun (WGS) entry which is preliminary data.</text>
</comment>
<dbReference type="InterPro" id="IPR016181">
    <property type="entry name" value="Acyl_CoA_acyltransferase"/>
</dbReference>
<dbReference type="SUPFAM" id="SSF55729">
    <property type="entry name" value="Acyl-CoA N-acyltransferases (Nat)"/>
    <property type="match status" value="1"/>
</dbReference>
<dbReference type="Proteomes" id="UP001172630">
    <property type="component" value="Unassembled WGS sequence"/>
</dbReference>
<dbReference type="InterPro" id="IPR051635">
    <property type="entry name" value="SNAT-like"/>
</dbReference>
<feature type="domain" description="N-acetyltransferase" evidence="3">
    <location>
        <begin position="1"/>
        <end position="73"/>
    </location>
</feature>
<dbReference type="InterPro" id="IPR000182">
    <property type="entry name" value="GNAT_dom"/>
</dbReference>
<gene>
    <name evidence="4" type="ORF">PY650_16150</name>
</gene>
<dbReference type="CDD" id="cd04301">
    <property type="entry name" value="NAT_SF"/>
    <property type="match status" value="1"/>
</dbReference>
<dbReference type="Pfam" id="PF00583">
    <property type="entry name" value="Acetyltransf_1"/>
    <property type="match status" value="1"/>
</dbReference>
<keyword evidence="1" id="KW-0808">Transferase</keyword>
<evidence type="ECO:0000256" key="1">
    <source>
        <dbReference type="ARBA" id="ARBA00022679"/>
    </source>
</evidence>
<organism evidence="4 5">
    <name type="scientific">Rhizobium calliandrae</name>
    <dbReference type="NCBI Taxonomy" id="1312182"/>
    <lineage>
        <taxon>Bacteria</taxon>
        <taxon>Pseudomonadati</taxon>
        <taxon>Pseudomonadota</taxon>
        <taxon>Alphaproteobacteria</taxon>
        <taxon>Hyphomicrobiales</taxon>
        <taxon>Rhizobiaceae</taxon>
        <taxon>Rhizobium/Agrobacterium group</taxon>
        <taxon>Rhizobium</taxon>
    </lineage>
</organism>
<keyword evidence="5" id="KW-1185">Reference proteome</keyword>
<dbReference type="Gene3D" id="3.40.630.30">
    <property type="match status" value="1"/>
</dbReference>
<evidence type="ECO:0000313" key="4">
    <source>
        <dbReference type="EMBL" id="MDL2407170.1"/>
    </source>
</evidence>
<name>A0ABT7KEW9_9HYPH</name>
<proteinExistence type="predicted"/>
<keyword evidence="2" id="KW-0012">Acyltransferase</keyword>
<accession>A0ABT7KEW9</accession>
<evidence type="ECO:0000259" key="3">
    <source>
        <dbReference type="PROSITE" id="PS51186"/>
    </source>
</evidence>